<dbReference type="InterPro" id="IPR001810">
    <property type="entry name" value="F-box_dom"/>
</dbReference>
<dbReference type="KEGG" id="crq:GCK72_004205"/>
<comment type="caution">
    <text evidence="2">The sequence shown here is derived from an EMBL/GenBank/DDBJ whole genome shotgun (WGS) entry which is preliminary data.</text>
</comment>
<proteinExistence type="predicted"/>
<dbReference type="GeneID" id="78773829"/>
<evidence type="ECO:0000259" key="1">
    <source>
        <dbReference type="Pfam" id="PF00646"/>
    </source>
</evidence>
<organism evidence="2 3">
    <name type="scientific">Caenorhabditis remanei</name>
    <name type="common">Caenorhabditis vulgaris</name>
    <dbReference type="NCBI Taxonomy" id="31234"/>
    <lineage>
        <taxon>Eukaryota</taxon>
        <taxon>Metazoa</taxon>
        <taxon>Ecdysozoa</taxon>
        <taxon>Nematoda</taxon>
        <taxon>Chromadorea</taxon>
        <taxon>Rhabditida</taxon>
        <taxon>Rhabditina</taxon>
        <taxon>Rhabditomorpha</taxon>
        <taxon>Rhabditoidea</taxon>
        <taxon>Rhabditidae</taxon>
        <taxon>Peloderinae</taxon>
        <taxon>Caenorhabditis</taxon>
    </lineage>
</organism>
<evidence type="ECO:0000313" key="3">
    <source>
        <dbReference type="Proteomes" id="UP000483820"/>
    </source>
</evidence>
<feature type="domain" description="F-box" evidence="1">
    <location>
        <begin position="5"/>
        <end position="42"/>
    </location>
</feature>
<evidence type="ECO:0000313" key="2">
    <source>
        <dbReference type="EMBL" id="KAF1764258.1"/>
    </source>
</evidence>
<dbReference type="RefSeq" id="XP_053588728.1">
    <property type="nucleotide sequence ID" value="XM_053724534.1"/>
</dbReference>
<dbReference type="AlphaFoldDB" id="A0A6A5H945"/>
<dbReference type="PANTHER" id="PTHR21503:SF8">
    <property type="entry name" value="F-BOX ASSOCIATED DOMAIN-CONTAINING PROTEIN-RELATED"/>
    <property type="match status" value="1"/>
</dbReference>
<dbReference type="PANTHER" id="PTHR21503">
    <property type="entry name" value="F-BOX-CONTAINING HYPOTHETICAL PROTEIN C.ELEGANS"/>
    <property type="match status" value="1"/>
</dbReference>
<dbReference type="EMBL" id="WUAV01000002">
    <property type="protein sequence ID" value="KAF1764258.1"/>
    <property type="molecule type" value="Genomic_DNA"/>
</dbReference>
<sequence length="353" mass="41062">MNIPFLKLPYVVQLEVLKQMECQEVFLLSLCSEKSKRVAQSLIMRPMKIVYAFHEKRVLVSVALDDQYDRIHCVANMKFVSSIPSDQMRPVTLGGKEISCIFVNEISTRNKFIHAIHCLEEHSALESLQIHMNNLFRYQPHIELYVYSLCSMYQSGIIKNVTDSCFKIDEFNTEQLDKLLVIYPNQNSLHLTTKLIGPPFRNDSKLWALKGLAFRKVEDAIVGREIDEKCSEIIRNFGGKYLLMFNVVYDIDDWIHVIRNWKTKEAYQKLKCLYTKAPRGTAIEHAMTEFNFVKWDGQRRPRIAKFDPKIINIVTSFSEGHDCSHWLDIQQDGGGKWASIKMTHNSIDFAVWD</sequence>
<accession>A0A6A5H945</accession>
<dbReference type="Pfam" id="PF00646">
    <property type="entry name" value="F-box"/>
    <property type="match status" value="1"/>
</dbReference>
<reference evidence="2 3" key="1">
    <citation type="submission" date="2019-12" db="EMBL/GenBank/DDBJ databases">
        <title>Chromosome-level assembly of the Caenorhabditis remanei genome.</title>
        <authorList>
            <person name="Teterina A.A."/>
            <person name="Willis J.H."/>
            <person name="Phillips P.C."/>
        </authorList>
    </citation>
    <scope>NUCLEOTIDE SEQUENCE [LARGE SCALE GENOMIC DNA]</scope>
    <source>
        <strain evidence="2 3">PX506</strain>
        <tissue evidence="2">Whole organism</tissue>
    </source>
</reference>
<protein>
    <recommendedName>
        <fullName evidence="1">F-box domain-containing protein</fullName>
    </recommendedName>
</protein>
<name>A0A6A5H945_CAERE</name>
<dbReference type="CTD" id="78773829"/>
<gene>
    <name evidence="2" type="ORF">GCK72_004205</name>
</gene>
<dbReference type="Proteomes" id="UP000483820">
    <property type="component" value="Chromosome II"/>
</dbReference>